<dbReference type="VEuPathDB" id="FungiDB:LCOR_07359.1"/>
<dbReference type="EMBL" id="CBTN010000036">
    <property type="protein sequence ID" value="CDH56292.1"/>
    <property type="molecule type" value="Genomic_DNA"/>
</dbReference>
<accession>A0A068S362</accession>
<name>A0A068S362_9FUNG</name>
<evidence type="ECO:0000313" key="3">
    <source>
        <dbReference type="Proteomes" id="UP000027586"/>
    </source>
</evidence>
<feature type="compositionally biased region" description="Low complexity" evidence="1">
    <location>
        <begin position="142"/>
        <end position="154"/>
    </location>
</feature>
<proteinExistence type="predicted"/>
<protein>
    <submittedName>
        <fullName evidence="2">Uncharacterized protein</fullName>
    </submittedName>
</protein>
<dbReference type="AlphaFoldDB" id="A0A068S362"/>
<dbReference type="Proteomes" id="UP000027586">
    <property type="component" value="Unassembled WGS sequence"/>
</dbReference>
<sequence>MDKHGNDKPMLGGIQSEDDIWTDCLKVILSMLEDSFARESGLEQLNTSAQRSDYTRDKTPITQVKGLRSIAGNVTATKRKRSSFLDHARDRKMQRISSNLANDIARSLSVSGRNPTPTPSSSTDDADVVMSASSSPMRTPISANNNTSSSLSSPSPNPPPPPSSSSSRVYHKMISSRRSSPQPSSSNAMYNGEDPSLLLRRISNGTRLPHHTMDFDEWIKAQAQRQNFNVLEYRQLFEEKQKQLHHYLSEIDGSHDPTKSDAQRFMEIKDNLARILKIANELSGDQSIAFVDIFPEWKAFEGHINKSMAYVQAVEDMKQLSTQSIPRTDDLLADTRRLQSVLSEKMALYGDNLAQNGLEWKAMGLPVDEQLLAMAKGWFYNLCIGLISELDMACSRLRSLVNDMRELMRHPEGEKLMESIACGLEFISSTTSFIGLPSRKLIYGCRVLATVYGQWVSEGLELLQETQLQQRSSGKPSTSSNMMNTSSTRHTRVDIRLMQWMDNMMRILTSLQSLQDEPAVPQQQHGWSDVDSTYAAPPPPYEPVHDNESLTVLENLTSMLVEITVRAMAVIETNCSSSSSSSTASRTFSSSAGGNGGSGPTTISRHANIMTNPIMSTIHMEDTVLSFVDRIVELAGRADVDGWRVQRLHAHLERIEAASCI</sequence>
<dbReference type="OrthoDB" id="2162799at2759"/>
<feature type="compositionally biased region" description="Low complexity" evidence="1">
    <location>
        <begin position="120"/>
        <end position="135"/>
    </location>
</feature>
<comment type="caution">
    <text evidence="2">The sequence shown here is derived from an EMBL/GenBank/DDBJ whole genome shotgun (WGS) entry which is preliminary data.</text>
</comment>
<feature type="region of interest" description="Disordered" evidence="1">
    <location>
        <begin position="574"/>
        <end position="605"/>
    </location>
</feature>
<evidence type="ECO:0000256" key="1">
    <source>
        <dbReference type="SAM" id="MobiDB-lite"/>
    </source>
</evidence>
<gene>
    <name evidence="2" type="ORF">LCOR_07359.1</name>
</gene>
<reference evidence="2" key="1">
    <citation type="submission" date="2013-08" db="EMBL/GenBank/DDBJ databases">
        <title>Gene expansion shapes genome architecture in the human pathogen Lichtheimia corymbifera: an evolutionary genomics analysis in the ancient terrestrial Mucorales (Mucoromycotina).</title>
        <authorList>
            <person name="Schwartze V.U."/>
            <person name="Winter S."/>
            <person name="Shelest E."/>
            <person name="Marcet-Houben M."/>
            <person name="Horn F."/>
            <person name="Wehner S."/>
            <person name="Hoffmann K."/>
            <person name="Riege K."/>
            <person name="Sammeth M."/>
            <person name="Nowrousian M."/>
            <person name="Valiante V."/>
            <person name="Linde J."/>
            <person name="Jacobsen I.D."/>
            <person name="Marz M."/>
            <person name="Brakhage A.A."/>
            <person name="Gabaldon T."/>
            <person name="Bocker S."/>
            <person name="Voigt K."/>
        </authorList>
    </citation>
    <scope>NUCLEOTIDE SEQUENCE [LARGE SCALE GENOMIC DNA]</scope>
    <source>
        <strain evidence="2">FSU 9682</strain>
    </source>
</reference>
<feature type="region of interest" description="Disordered" evidence="1">
    <location>
        <begin position="107"/>
        <end position="192"/>
    </location>
</feature>
<feature type="compositionally biased region" description="Low complexity" evidence="1">
    <location>
        <begin position="576"/>
        <end position="592"/>
    </location>
</feature>
<feature type="region of interest" description="Disordered" evidence="1">
    <location>
        <begin position="467"/>
        <end position="488"/>
    </location>
</feature>
<keyword evidence="3" id="KW-1185">Reference proteome</keyword>
<organism evidence="2 3">
    <name type="scientific">Lichtheimia corymbifera JMRC:FSU:9682</name>
    <dbReference type="NCBI Taxonomy" id="1263082"/>
    <lineage>
        <taxon>Eukaryota</taxon>
        <taxon>Fungi</taxon>
        <taxon>Fungi incertae sedis</taxon>
        <taxon>Mucoromycota</taxon>
        <taxon>Mucoromycotina</taxon>
        <taxon>Mucoromycetes</taxon>
        <taxon>Mucorales</taxon>
        <taxon>Lichtheimiaceae</taxon>
        <taxon>Lichtheimia</taxon>
    </lineage>
</organism>
<evidence type="ECO:0000313" key="2">
    <source>
        <dbReference type="EMBL" id="CDH56292.1"/>
    </source>
</evidence>
<feature type="compositionally biased region" description="Low complexity" evidence="1">
    <location>
        <begin position="477"/>
        <end position="488"/>
    </location>
</feature>
<dbReference type="STRING" id="1263082.A0A068S362"/>
<feature type="compositionally biased region" description="Low complexity" evidence="1">
    <location>
        <begin position="176"/>
        <end position="186"/>
    </location>
</feature>